<dbReference type="Proteomes" id="UP000072421">
    <property type="component" value="Chromosome"/>
</dbReference>
<dbReference type="AlphaFoldDB" id="A0A127P5P4"/>
<name>A0A127P5P4_9BURK</name>
<sequence length="45" mass="4730">MGPLIDKANVARVDAVVNQAIVAGVKVLLKTDNIVCRALCGVPRQ</sequence>
<organism evidence="1">
    <name type="scientific">Collimonas fungivorans</name>
    <dbReference type="NCBI Taxonomy" id="158899"/>
    <lineage>
        <taxon>Bacteria</taxon>
        <taxon>Pseudomonadati</taxon>
        <taxon>Pseudomonadota</taxon>
        <taxon>Betaproteobacteria</taxon>
        <taxon>Burkholderiales</taxon>
        <taxon>Oxalobacteraceae</taxon>
        <taxon>Collimonas</taxon>
    </lineage>
</organism>
<accession>A0A127P5P4</accession>
<reference evidence="1 2" key="1">
    <citation type="submission" date="2015-11" db="EMBL/GenBank/DDBJ databases">
        <title>Exploring the genomic traits of fungus-feeding bacterial genus Collimonas.</title>
        <authorList>
            <person name="Song C."/>
            <person name="Schmidt R."/>
            <person name="de Jager V."/>
            <person name="Krzyzanowska D."/>
            <person name="Jongedijk E."/>
            <person name="Cankar K."/>
            <person name="Beekwilder J."/>
            <person name="van Veen A."/>
            <person name="de Boer W."/>
            <person name="van Veen J.A."/>
            <person name="Garbeva P."/>
        </authorList>
    </citation>
    <scope>NUCLEOTIDE SEQUENCE [LARGE SCALE GENOMIC DNA]</scope>
    <source>
        <strain evidence="1 2">Ter6</strain>
    </source>
</reference>
<protein>
    <submittedName>
        <fullName evidence="1">Uncharacterized protein</fullName>
    </submittedName>
</protein>
<dbReference type="EMBL" id="CP013232">
    <property type="protein sequence ID" value="AMO93156.1"/>
    <property type="molecule type" value="Genomic_DNA"/>
</dbReference>
<evidence type="ECO:0000313" key="1">
    <source>
        <dbReference type="EMBL" id="AMO93156.1"/>
    </source>
</evidence>
<gene>
    <name evidence="1" type="ORF">CFter6_0425</name>
</gene>
<proteinExistence type="predicted"/>
<evidence type="ECO:0000313" key="2">
    <source>
        <dbReference type="Proteomes" id="UP000072421"/>
    </source>
</evidence>